<dbReference type="GO" id="GO:0005886">
    <property type="term" value="C:plasma membrane"/>
    <property type="evidence" value="ECO:0007669"/>
    <property type="project" value="UniProtKB-SubCell"/>
</dbReference>
<name>A0A2N9Y4C0_9NEIS</name>
<keyword evidence="2" id="KW-1003">Cell membrane</keyword>
<feature type="transmembrane region" description="Helical" evidence="6">
    <location>
        <begin position="89"/>
        <end position="110"/>
    </location>
</feature>
<evidence type="ECO:0000256" key="6">
    <source>
        <dbReference type="SAM" id="Phobius"/>
    </source>
</evidence>
<organism evidence="8 9">
    <name type="scientific">Snodgrassella alvi</name>
    <dbReference type="NCBI Taxonomy" id="1196083"/>
    <lineage>
        <taxon>Bacteria</taxon>
        <taxon>Pseudomonadati</taxon>
        <taxon>Pseudomonadota</taxon>
        <taxon>Betaproteobacteria</taxon>
        <taxon>Neisseriales</taxon>
        <taxon>Neisseriaceae</taxon>
        <taxon>Snodgrassella</taxon>
    </lineage>
</organism>
<evidence type="ECO:0000313" key="8">
    <source>
        <dbReference type="EMBL" id="PIT62487.1"/>
    </source>
</evidence>
<dbReference type="AlphaFoldDB" id="A0A2N9Y4C0"/>
<reference evidence="8 9" key="1">
    <citation type="journal article" date="2017" name="MBio">
        <title>Type VI secretion-mediated competition in the bee gut microbiome.</title>
        <authorList>
            <person name="Steele M.I."/>
            <person name="Kwong W.K."/>
            <person name="Powell J.E."/>
            <person name="Whiteley M."/>
            <person name="Moran N.A."/>
        </authorList>
    </citation>
    <scope>NUCLEOTIDE SEQUENCE [LARGE SCALE GENOMIC DNA]</scope>
    <source>
        <strain evidence="8 9">PEB0171</strain>
    </source>
</reference>
<evidence type="ECO:0000256" key="2">
    <source>
        <dbReference type="ARBA" id="ARBA00022475"/>
    </source>
</evidence>
<dbReference type="InterPro" id="IPR051791">
    <property type="entry name" value="Pra-immunoreactive"/>
</dbReference>
<feature type="transmembrane region" description="Helical" evidence="6">
    <location>
        <begin position="168"/>
        <end position="186"/>
    </location>
</feature>
<dbReference type="InterPro" id="IPR010432">
    <property type="entry name" value="RDD"/>
</dbReference>
<feature type="domain" description="RDD" evidence="7">
    <location>
        <begin position="45"/>
        <end position="201"/>
    </location>
</feature>
<gene>
    <name evidence="8" type="ORF">BHC47_05215</name>
</gene>
<dbReference type="PANTHER" id="PTHR36115:SF4">
    <property type="entry name" value="MEMBRANE PROTEIN"/>
    <property type="match status" value="1"/>
</dbReference>
<sequence>MFERLYNYLINFNKITMPKFQKKFSKNIYDYYDFHDSESEIEVELASPWQRIAAYIINVALYSICIFLAALLYVFHKGFQPESMHINDIALNICILILSIPFITAQWIMMSKTGQSIGKRLMKIKVINLDGCNPGFVSTVFIREILFETIVSIFPYLLIKIFNLDPGYTEKIFNYLIIFICLFMLFRTNTNRRTLQDYLAKTIVIKV</sequence>
<accession>A0A2N9Y4C0</accession>
<dbReference type="PANTHER" id="PTHR36115">
    <property type="entry name" value="PROLINE-RICH ANTIGEN HOMOLOG-RELATED"/>
    <property type="match status" value="1"/>
</dbReference>
<evidence type="ECO:0000256" key="3">
    <source>
        <dbReference type="ARBA" id="ARBA00022692"/>
    </source>
</evidence>
<evidence type="ECO:0000256" key="1">
    <source>
        <dbReference type="ARBA" id="ARBA00004651"/>
    </source>
</evidence>
<evidence type="ECO:0000313" key="9">
    <source>
        <dbReference type="Proteomes" id="UP000231094"/>
    </source>
</evidence>
<proteinExistence type="predicted"/>
<feature type="transmembrane region" description="Helical" evidence="6">
    <location>
        <begin position="145"/>
        <end position="162"/>
    </location>
</feature>
<evidence type="ECO:0000256" key="5">
    <source>
        <dbReference type="ARBA" id="ARBA00023136"/>
    </source>
</evidence>
<protein>
    <recommendedName>
        <fullName evidence="7">RDD domain-containing protein</fullName>
    </recommendedName>
</protein>
<dbReference type="EMBL" id="MEIV01000051">
    <property type="protein sequence ID" value="PIT62487.1"/>
    <property type="molecule type" value="Genomic_DNA"/>
</dbReference>
<evidence type="ECO:0000259" key="7">
    <source>
        <dbReference type="Pfam" id="PF06271"/>
    </source>
</evidence>
<keyword evidence="4 6" id="KW-1133">Transmembrane helix</keyword>
<evidence type="ECO:0000256" key="4">
    <source>
        <dbReference type="ARBA" id="ARBA00022989"/>
    </source>
</evidence>
<comment type="caution">
    <text evidence="8">The sequence shown here is derived from an EMBL/GenBank/DDBJ whole genome shotgun (WGS) entry which is preliminary data.</text>
</comment>
<dbReference type="Pfam" id="PF06271">
    <property type="entry name" value="RDD"/>
    <property type="match status" value="1"/>
</dbReference>
<keyword evidence="5 6" id="KW-0472">Membrane</keyword>
<feature type="transmembrane region" description="Helical" evidence="6">
    <location>
        <begin position="52"/>
        <end position="74"/>
    </location>
</feature>
<keyword evidence="3 6" id="KW-0812">Transmembrane</keyword>
<comment type="subcellular location">
    <subcellularLocation>
        <location evidence="1">Cell membrane</location>
        <topology evidence="1">Multi-pass membrane protein</topology>
    </subcellularLocation>
</comment>
<dbReference type="Proteomes" id="UP000231094">
    <property type="component" value="Unassembled WGS sequence"/>
</dbReference>